<dbReference type="Proteomes" id="UP000027222">
    <property type="component" value="Unassembled WGS sequence"/>
</dbReference>
<feature type="compositionally biased region" description="Polar residues" evidence="1">
    <location>
        <begin position="83"/>
        <end position="93"/>
    </location>
</feature>
<protein>
    <submittedName>
        <fullName evidence="2">Uncharacterized protein</fullName>
    </submittedName>
</protein>
<evidence type="ECO:0000313" key="3">
    <source>
        <dbReference type="Proteomes" id="UP000027222"/>
    </source>
</evidence>
<evidence type="ECO:0000313" key="2">
    <source>
        <dbReference type="EMBL" id="KDR65003.1"/>
    </source>
</evidence>
<reference evidence="3" key="1">
    <citation type="journal article" date="2014" name="Proc. Natl. Acad. Sci. U.S.A.">
        <title>Extensive sampling of basidiomycete genomes demonstrates inadequacy of the white-rot/brown-rot paradigm for wood decay fungi.</title>
        <authorList>
            <person name="Riley R."/>
            <person name="Salamov A.A."/>
            <person name="Brown D.W."/>
            <person name="Nagy L.G."/>
            <person name="Floudas D."/>
            <person name="Held B.W."/>
            <person name="Levasseur A."/>
            <person name="Lombard V."/>
            <person name="Morin E."/>
            <person name="Otillar R."/>
            <person name="Lindquist E.A."/>
            <person name="Sun H."/>
            <person name="LaButti K.M."/>
            <person name="Schmutz J."/>
            <person name="Jabbour D."/>
            <person name="Luo H."/>
            <person name="Baker S.E."/>
            <person name="Pisabarro A.G."/>
            <person name="Walton J.D."/>
            <person name="Blanchette R.A."/>
            <person name="Henrissat B."/>
            <person name="Martin F."/>
            <person name="Cullen D."/>
            <person name="Hibbett D.S."/>
            <person name="Grigoriev I.V."/>
        </authorList>
    </citation>
    <scope>NUCLEOTIDE SEQUENCE [LARGE SCALE GENOMIC DNA]</scope>
    <source>
        <strain evidence="3">CBS 339.88</strain>
    </source>
</reference>
<feature type="region of interest" description="Disordered" evidence="1">
    <location>
        <begin position="82"/>
        <end position="102"/>
    </location>
</feature>
<organism evidence="2 3">
    <name type="scientific">Galerina marginata (strain CBS 339.88)</name>
    <dbReference type="NCBI Taxonomy" id="685588"/>
    <lineage>
        <taxon>Eukaryota</taxon>
        <taxon>Fungi</taxon>
        <taxon>Dikarya</taxon>
        <taxon>Basidiomycota</taxon>
        <taxon>Agaricomycotina</taxon>
        <taxon>Agaricomycetes</taxon>
        <taxon>Agaricomycetidae</taxon>
        <taxon>Agaricales</taxon>
        <taxon>Agaricineae</taxon>
        <taxon>Strophariaceae</taxon>
        <taxon>Galerina</taxon>
    </lineage>
</organism>
<accession>A0A067SE27</accession>
<dbReference type="EMBL" id="KL142593">
    <property type="protein sequence ID" value="KDR65003.1"/>
    <property type="molecule type" value="Genomic_DNA"/>
</dbReference>
<proteinExistence type="predicted"/>
<name>A0A067SE27_GALM3</name>
<evidence type="ECO:0000256" key="1">
    <source>
        <dbReference type="SAM" id="MobiDB-lite"/>
    </source>
</evidence>
<keyword evidence="3" id="KW-1185">Reference proteome</keyword>
<dbReference type="AlphaFoldDB" id="A0A067SE27"/>
<gene>
    <name evidence="2" type="ORF">GALMADRAFT_260379</name>
</gene>
<dbReference type="HOGENOM" id="CLU_2277708_0_0_1"/>
<sequence>MWTDIRIFERFGGGQDTRIYPWCGRPTRPGTPHNNVVKVMAPHCWVKVWIRERIGRETEHKGDPMNGRAIDTHRRPALRITLASDNYTNSPTHTELFPPPPC</sequence>